<keyword evidence="1" id="KW-0479">Metal-binding</keyword>
<evidence type="ECO:0000259" key="4">
    <source>
        <dbReference type="PROSITE" id="PS50089"/>
    </source>
</evidence>
<feature type="compositionally biased region" description="Low complexity" evidence="2">
    <location>
        <begin position="194"/>
        <end position="211"/>
    </location>
</feature>
<dbReference type="AlphaFoldDB" id="A0A9P7RLS9"/>
<keyword evidence="1" id="KW-0862">Zinc</keyword>
<gene>
    <name evidence="5" type="ORF">E1B28_003055</name>
</gene>
<comment type="caution">
    <text evidence="5">The sequence shown here is derived from an EMBL/GenBank/DDBJ whole genome shotgun (WGS) entry which is preliminary data.</text>
</comment>
<organism evidence="5 6">
    <name type="scientific">Marasmius oreades</name>
    <name type="common">fairy-ring Marasmius</name>
    <dbReference type="NCBI Taxonomy" id="181124"/>
    <lineage>
        <taxon>Eukaryota</taxon>
        <taxon>Fungi</taxon>
        <taxon>Dikarya</taxon>
        <taxon>Basidiomycota</taxon>
        <taxon>Agaricomycotina</taxon>
        <taxon>Agaricomycetes</taxon>
        <taxon>Agaricomycetidae</taxon>
        <taxon>Agaricales</taxon>
        <taxon>Marasmiineae</taxon>
        <taxon>Marasmiaceae</taxon>
        <taxon>Marasmius</taxon>
    </lineage>
</organism>
<feature type="region of interest" description="Disordered" evidence="2">
    <location>
        <begin position="169"/>
        <end position="239"/>
    </location>
</feature>
<dbReference type="Gene3D" id="3.30.40.10">
    <property type="entry name" value="Zinc/RING finger domain, C3HC4 (zinc finger)"/>
    <property type="match status" value="1"/>
</dbReference>
<dbReference type="SUPFAM" id="SSF57850">
    <property type="entry name" value="RING/U-box"/>
    <property type="match status" value="1"/>
</dbReference>
<protein>
    <recommendedName>
        <fullName evidence="4">RING-type domain-containing protein</fullName>
    </recommendedName>
</protein>
<feature type="region of interest" description="Disordered" evidence="2">
    <location>
        <begin position="1"/>
        <end position="44"/>
    </location>
</feature>
<feature type="compositionally biased region" description="Acidic residues" evidence="2">
    <location>
        <begin position="30"/>
        <end position="42"/>
    </location>
</feature>
<dbReference type="InterPro" id="IPR001841">
    <property type="entry name" value="Znf_RING"/>
</dbReference>
<evidence type="ECO:0000313" key="5">
    <source>
        <dbReference type="EMBL" id="KAG7085493.1"/>
    </source>
</evidence>
<feature type="compositionally biased region" description="Low complexity" evidence="2">
    <location>
        <begin position="223"/>
        <end position="239"/>
    </location>
</feature>
<feature type="domain" description="RING-type" evidence="4">
    <location>
        <begin position="115"/>
        <end position="156"/>
    </location>
</feature>
<dbReference type="InterPro" id="IPR013083">
    <property type="entry name" value="Znf_RING/FYVE/PHD"/>
</dbReference>
<feature type="transmembrane region" description="Helical" evidence="3">
    <location>
        <begin position="268"/>
        <end position="286"/>
    </location>
</feature>
<dbReference type="GeneID" id="66072131"/>
<dbReference type="GO" id="GO:0008270">
    <property type="term" value="F:zinc ion binding"/>
    <property type="evidence" value="ECO:0007669"/>
    <property type="project" value="UniProtKB-KW"/>
</dbReference>
<keyword evidence="3" id="KW-0472">Membrane</keyword>
<name>A0A9P7RLS9_9AGAR</name>
<keyword evidence="6" id="KW-1185">Reference proteome</keyword>
<dbReference type="OrthoDB" id="6270329at2759"/>
<evidence type="ECO:0000256" key="1">
    <source>
        <dbReference type="PROSITE-ProRule" id="PRU00175"/>
    </source>
</evidence>
<keyword evidence="3" id="KW-1133">Transmembrane helix</keyword>
<evidence type="ECO:0000313" key="6">
    <source>
        <dbReference type="Proteomes" id="UP001049176"/>
    </source>
</evidence>
<dbReference type="Proteomes" id="UP001049176">
    <property type="component" value="Chromosome 11"/>
</dbReference>
<dbReference type="PROSITE" id="PS50089">
    <property type="entry name" value="ZF_RING_2"/>
    <property type="match status" value="1"/>
</dbReference>
<dbReference type="KEGG" id="more:E1B28_003055"/>
<keyword evidence="1" id="KW-0863">Zinc-finger</keyword>
<dbReference type="RefSeq" id="XP_043001964.1">
    <property type="nucleotide sequence ID" value="XM_043160009.1"/>
</dbReference>
<proteinExistence type="predicted"/>
<evidence type="ECO:0000256" key="2">
    <source>
        <dbReference type="SAM" id="MobiDB-lite"/>
    </source>
</evidence>
<keyword evidence="3" id="KW-0812">Transmembrane</keyword>
<feature type="compositionally biased region" description="Acidic residues" evidence="2">
    <location>
        <begin position="212"/>
        <end position="222"/>
    </location>
</feature>
<sequence>MRAQRQKRKPETLTMPIPDSLLYPDRYDVSDVEDEKQEEQEEREYTKFELNLGAETPRTGSSLTLDEGYLASQLHGIKEAPVRGKLWHSSSYYDKRRRRDALEHEKESGKIDKDCGICFEVATSPARTLCCGKLFCTEHVTDWLQGPSSDGRCPSCGALNTGIHTLPSSSTIKLYTPPPSLAASRPMSRNEGFELSPSITIQSSSRRSTLSSEEDTSSEEDYSSASSESSNHSWGSLSHKPRSKASSASSLSLPFFDVEADSVLAGKVIGNFLSLVGLTLVLYVLVT</sequence>
<dbReference type="EMBL" id="CM032191">
    <property type="protein sequence ID" value="KAG7085493.1"/>
    <property type="molecule type" value="Genomic_DNA"/>
</dbReference>
<evidence type="ECO:0000256" key="3">
    <source>
        <dbReference type="SAM" id="Phobius"/>
    </source>
</evidence>
<reference evidence="5" key="1">
    <citation type="journal article" date="2021" name="Genome Biol. Evol.">
        <title>The assembled and annotated genome of the fairy-ring fungus Marasmius oreades.</title>
        <authorList>
            <person name="Hiltunen M."/>
            <person name="Ament-Velasquez S.L."/>
            <person name="Johannesson H."/>
        </authorList>
    </citation>
    <scope>NUCLEOTIDE SEQUENCE</scope>
    <source>
        <strain evidence="5">03SP1</strain>
    </source>
</reference>
<accession>A0A9P7RLS9</accession>